<gene>
    <name evidence="2" type="ORF">BG844_32300</name>
</gene>
<protein>
    <submittedName>
        <fullName evidence="2">Uncharacterized protein</fullName>
    </submittedName>
</protein>
<evidence type="ECO:0000313" key="3">
    <source>
        <dbReference type="Proteomes" id="UP000182486"/>
    </source>
</evidence>
<comment type="caution">
    <text evidence="2">The sequence shown here is derived from an EMBL/GenBank/DDBJ whole genome shotgun (WGS) entry which is preliminary data.</text>
</comment>
<dbReference type="RefSeq" id="WP_071809157.1">
    <property type="nucleotide sequence ID" value="NZ_MEIA01000477.1"/>
</dbReference>
<reference evidence="2 3" key="1">
    <citation type="submission" date="2016-09" db="EMBL/GenBank/DDBJ databases">
        <title>Couchioplanes caeruleus draft genome sequence.</title>
        <authorList>
            <person name="Sheehan J."/>
            <person name="Caffrey P."/>
        </authorList>
    </citation>
    <scope>NUCLEOTIDE SEQUENCE [LARGE SCALE GENOMIC DNA]</scope>
    <source>
        <strain evidence="2 3">DSM 43634</strain>
    </source>
</reference>
<proteinExistence type="predicted"/>
<name>A0A1K0FC58_9ACTN</name>
<sequence>MKKRSIALAIPALLLTAACGGLADMLNDGPTAPWEVDAATFVDVWAGYQSSAHYDLRSDGTFTATGVPAGQLGDLYERTGRVGPFHGHGHWKLDDPSNDSPPTSRKAALDFDELLDADNSHVPRPGTIQFYAMVPKDSGFSPAVILETDEGDHFQRLR</sequence>
<dbReference type="PROSITE" id="PS51257">
    <property type="entry name" value="PROKAR_LIPOPROTEIN"/>
    <property type="match status" value="1"/>
</dbReference>
<accession>A0A1K0FC58</accession>
<evidence type="ECO:0000313" key="2">
    <source>
        <dbReference type="EMBL" id="OJF10413.1"/>
    </source>
</evidence>
<feature type="signal peptide" evidence="1">
    <location>
        <begin position="1"/>
        <end position="23"/>
    </location>
</feature>
<dbReference type="AlphaFoldDB" id="A0A1K0FC58"/>
<dbReference type="EMBL" id="MEIA01000477">
    <property type="protein sequence ID" value="OJF10413.1"/>
    <property type="molecule type" value="Genomic_DNA"/>
</dbReference>
<organism evidence="2 3">
    <name type="scientific">Couchioplanes caeruleus subsp. caeruleus</name>
    <dbReference type="NCBI Taxonomy" id="56427"/>
    <lineage>
        <taxon>Bacteria</taxon>
        <taxon>Bacillati</taxon>
        <taxon>Actinomycetota</taxon>
        <taxon>Actinomycetes</taxon>
        <taxon>Micromonosporales</taxon>
        <taxon>Micromonosporaceae</taxon>
        <taxon>Couchioplanes</taxon>
    </lineage>
</organism>
<dbReference type="Proteomes" id="UP000182486">
    <property type="component" value="Unassembled WGS sequence"/>
</dbReference>
<feature type="chain" id="PRO_5009663664" evidence="1">
    <location>
        <begin position="24"/>
        <end position="158"/>
    </location>
</feature>
<evidence type="ECO:0000256" key="1">
    <source>
        <dbReference type="SAM" id="SignalP"/>
    </source>
</evidence>
<keyword evidence="1" id="KW-0732">Signal</keyword>
<keyword evidence="3" id="KW-1185">Reference proteome</keyword>